<dbReference type="RefSeq" id="WP_052545967.1">
    <property type="nucleotide sequence ID" value="NZ_JMCC02000001.1"/>
</dbReference>
<dbReference type="EMBL" id="JMCC02000001">
    <property type="protein sequence ID" value="KIG19616.1"/>
    <property type="molecule type" value="Genomic_DNA"/>
</dbReference>
<comment type="caution">
    <text evidence="1">The sequence shown here is derived from an EMBL/GenBank/DDBJ whole genome shotgun (WGS) entry which is preliminary data.</text>
</comment>
<sequence>MTLTYVSEGADGSPATLADVQAWTNNYNHKGLVVRSDLQDVWYPFGVDQGGGSFSISLPGTILIGPKMKIAKMGEPTIQEIELVIPGPP</sequence>
<proteinExistence type="predicted"/>
<evidence type="ECO:0000313" key="1">
    <source>
        <dbReference type="EMBL" id="KIG19616.1"/>
    </source>
</evidence>
<organism evidence="1 2">
    <name type="scientific">Enhygromyxa salina</name>
    <dbReference type="NCBI Taxonomy" id="215803"/>
    <lineage>
        <taxon>Bacteria</taxon>
        <taxon>Pseudomonadati</taxon>
        <taxon>Myxococcota</taxon>
        <taxon>Polyangia</taxon>
        <taxon>Nannocystales</taxon>
        <taxon>Nannocystaceae</taxon>
        <taxon>Enhygromyxa</taxon>
    </lineage>
</organism>
<protein>
    <submittedName>
        <fullName evidence="1">Uncharacterized protein</fullName>
    </submittedName>
</protein>
<evidence type="ECO:0000313" key="2">
    <source>
        <dbReference type="Proteomes" id="UP000031599"/>
    </source>
</evidence>
<dbReference type="AlphaFoldDB" id="A0A0C2D974"/>
<gene>
    <name evidence="1" type="ORF">DB30_00125</name>
</gene>
<name>A0A0C2D974_9BACT</name>
<reference evidence="1 2" key="1">
    <citation type="submission" date="2014-12" db="EMBL/GenBank/DDBJ databases">
        <title>Genome assembly of Enhygromyxa salina DSM 15201.</title>
        <authorList>
            <person name="Sharma G."/>
            <person name="Subramanian S."/>
        </authorList>
    </citation>
    <scope>NUCLEOTIDE SEQUENCE [LARGE SCALE GENOMIC DNA]</scope>
    <source>
        <strain evidence="1 2">DSM 15201</strain>
    </source>
</reference>
<dbReference type="Proteomes" id="UP000031599">
    <property type="component" value="Unassembled WGS sequence"/>
</dbReference>
<accession>A0A0C2D974</accession>